<accession>A0A9N9XQV5</accession>
<dbReference type="PROSITE" id="PS00383">
    <property type="entry name" value="TYR_PHOSPHATASE_1"/>
    <property type="match status" value="1"/>
</dbReference>
<dbReference type="InterPro" id="IPR051029">
    <property type="entry name" value="mRNA_Capping_Enz/RNA_Phosphat"/>
</dbReference>
<proteinExistence type="predicted"/>
<dbReference type="InterPro" id="IPR016130">
    <property type="entry name" value="Tyr_Pase_AS"/>
</dbReference>
<dbReference type="Proteomes" id="UP001153712">
    <property type="component" value="Chromosome 2"/>
</dbReference>
<dbReference type="Gene3D" id="3.90.190.10">
    <property type="entry name" value="Protein tyrosine phosphatase superfamily"/>
    <property type="match status" value="1"/>
</dbReference>
<dbReference type="InterPro" id="IPR000340">
    <property type="entry name" value="Dual-sp_phosphatase_cat-dom"/>
</dbReference>
<dbReference type="PROSITE" id="PS50056">
    <property type="entry name" value="TYR_PHOSPHATASE_2"/>
    <property type="match status" value="1"/>
</dbReference>
<protein>
    <recommendedName>
        <fullName evidence="1">Tyrosine specific protein phosphatases domain-containing protein</fullName>
    </recommendedName>
</protein>
<feature type="domain" description="Tyrosine specific protein phosphatases" evidence="1">
    <location>
        <begin position="108"/>
        <end position="164"/>
    </location>
</feature>
<evidence type="ECO:0000259" key="1">
    <source>
        <dbReference type="PROSITE" id="PS50056"/>
    </source>
</evidence>
<keyword evidence="3" id="KW-1185">Reference proteome</keyword>
<dbReference type="PANTHER" id="PTHR10367:SF17">
    <property type="entry name" value="MRNA-CAPPING ENZYME"/>
    <property type="match status" value="1"/>
</dbReference>
<gene>
    <name evidence="2" type="ORF">PHYEVI_LOCUS4889</name>
</gene>
<reference evidence="2" key="1">
    <citation type="submission" date="2022-01" db="EMBL/GenBank/DDBJ databases">
        <authorList>
            <person name="King R."/>
        </authorList>
    </citation>
    <scope>NUCLEOTIDE SEQUENCE</scope>
</reference>
<dbReference type="GO" id="GO:0004484">
    <property type="term" value="F:mRNA guanylyltransferase activity"/>
    <property type="evidence" value="ECO:0007669"/>
    <property type="project" value="TreeGrafter"/>
</dbReference>
<sequence length="200" mass="22949">MGNNKNNKIPKGWLGCPDNGSSLIARRFMPLKTPLNDKYLNKVPPGNEYPPSEIFERAENNRVNIGLWIDLTNTDRYYDKSEIESRGCQYVKLSCHGHGTCPSVGTTKKFIAIVNDFVANNPQDCIAVHCTHGFNRTGFLIVAYLVQELRFDVQEAVEDFAEKRYPGIYRANYIRELFKRYGPHIRMIPNAPPQPEWARK</sequence>
<dbReference type="PANTHER" id="PTHR10367">
    <property type="entry name" value="MRNA-CAPPING ENZYME"/>
    <property type="match status" value="1"/>
</dbReference>
<dbReference type="AlphaFoldDB" id="A0A9N9XQV5"/>
<dbReference type="Pfam" id="PF00782">
    <property type="entry name" value="DSPc"/>
    <property type="match status" value="1"/>
</dbReference>
<dbReference type="InterPro" id="IPR000387">
    <property type="entry name" value="Tyr_Pase_dom"/>
</dbReference>
<dbReference type="OrthoDB" id="200924at2759"/>
<organism evidence="2 3">
    <name type="scientific">Phyllotreta striolata</name>
    <name type="common">Striped flea beetle</name>
    <name type="synonym">Crioceris striolata</name>
    <dbReference type="NCBI Taxonomy" id="444603"/>
    <lineage>
        <taxon>Eukaryota</taxon>
        <taxon>Metazoa</taxon>
        <taxon>Ecdysozoa</taxon>
        <taxon>Arthropoda</taxon>
        <taxon>Hexapoda</taxon>
        <taxon>Insecta</taxon>
        <taxon>Pterygota</taxon>
        <taxon>Neoptera</taxon>
        <taxon>Endopterygota</taxon>
        <taxon>Coleoptera</taxon>
        <taxon>Polyphaga</taxon>
        <taxon>Cucujiformia</taxon>
        <taxon>Chrysomeloidea</taxon>
        <taxon>Chrysomelidae</taxon>
        <taxon>Galerucinae</taxon>
        <taxon>Alticini</taxon>
        <taxon>Phyllotreta</taxon>
    </lineage>
</organism>
<evidence type="ECO:0000313" key="2">
    <source>
        <dbReference type="EMBL" id="CAG9858500.1"/>
    </source>
</evidence>
<evidence type="ECO:0000313" key="3">
    <source>
        <dbReference type="Proteomes" id="UP001153712"/>
    </source>
</evidence>
<dbReference type="EMBL" id="OU900095">
    <property type="protein sequence ID" value="CAG9858500.1"/>
    <property type="molecule type" value="Genomic_DNA"/>
</dbReference>
<name>A0A9N9XQV5_PHYSR</name>
<dbReference type="GO" id="GO:0006370">
    <property type="term" value="P:7-methylguanosine mRNA capping"/>
    <property type="evidence" value="ECO:0007669"/>
    <property type="project" value="TreeGrafter"/>
</dbReference>
<dbReference type="SUPFAM" id="SSF52799">
    <property type="entry name" value="(Phosphotyrosine protein) phosphatases II"/>
    <property type="match status" value="1"/>
</dbReference>
<dbReference type="InterPro" id="IPR029021">
    <property type="entry name" value="Prot-tyrosine_phosphatase-like"/>
</dbReference>